<organism evidence="3">
    <name type="scientific">Aceria tosichella</name>
    <name type="common">wheat curl mite</name>
    <dbReference type="NCBI Taxonomy" id="561515"/>
    <lineage>
        <taxon>Eukaryota</taxon>
        <taxon>Metazoa</taxon>
        <taxon>Ecdysozoa</taxon>
        <taxon>Arthropoda</taxon>
        <taxon>Chelicerata</taxon>
        <taxon>Arachnida</taxon>
        <taxon>Acari</taxon>
        <taxon>Acariformes</taxon>
        <taxon>Trombidiformes</taxon>
        <taxon>Prostigmata</taxon>
        <taxon>Eupodina</taxon>
        <taxon>Eriophyoidea</taxon>
        <taxon>Eriophyidae</taxon>
        <taxon>Eriophyinae</taxon>
        <taxon>Aceriini</taxon>
        <taxon>Aceria</taxon>
    </lineage>
</organism>
<protein>
    <submittedName>
        <fullName evidence="3">Ubiquitin-conjugating enzyme E2 Q1</fullName>
    </submittedName>
</protein>
<name>A0A6G1S6E5_9ACAR</name>
<evidence type="ECO:0000313" key="3">
    <source>
        <dbReference type="EMBL" id="MDE46076.1"/>
    </source>
</evidence>
<dbReference type="InterPro" id="IPR016135">
    <property type="entry name" value="UBQ-conjugating_enzyme/RWD"/>
</dbReference>
<reference evidence="3" key="1">
    <citation type="submission" date="2018-10" db="EMBL/GenBank/DDBJ databases">
        <title>Transcriptome assembly of Aceria tosichella (Wheat curl mite) Type 2.</title>
        <authorList>
            <person name="Scully E.D."/>
            <person name="Geib S.M."/>
            <person name="Palmer N.A."/>
            <person name="Gupta A.K."/>
            <person name="Sarath G."/>
            <person name="Tatineni S."/>
        </authorList>
    </citation>
    <scope>NUCLEOTIDE SEQUENCE</scope>
    <source>
        <strain evidence="3">LincolnNE</strain>
    </source>
</reference>
<evidence type="ECO:0000256" key="1">
    <source>
        <dbReference type="SAM" id="SignalP"/>
    </source>
</evidence>
<feature type="chain" id="PRO_5026093582" evidence="1">
    <location>
        <begin position="28"/>
        <end position="196"/>
    </location>
</feature>
<gene>
    <name evidence="3" type="primary">Ube2q1_8</name>
    <name evidence="3" type="ORF">g.9189</name>
</gene>
<sequence>MRSIRILSIVIVLAVIVSNLSLQVAQATNGDRNSSSKASKRLVKELKAFHSSNTFKNGVFTVEPLEDNFYEWNIKMFKFDPESFLHKYFVEWSRRTGKDHILLRVSYNENYPFSPPHVRIVYPDIRGPSIIGGRICADLLTKRGWSMAYTIEPLILQITSVMFARASIHPRYDHAQYSFKDAKDEFDNYLSKRRWY</sequence>
<feature type="signal peptide" evidence="1">
    <location>
        <begin position="1"/>
        <end position="27"/>
    </location>
</feature>
<dbReference type="EMBL" id="GGYP01001305">
    <property type="protein sequence ID" value="MDE46076.1"/>
    <property type="molecule type" value="Transcribed_RNA"/>
</dbReference>
<dbReference type="AlphaFoldDB" id="A0A6G1S6E5"/>
<evidence type="ECO:0000259" key="2">
    <source>
        <dbReference type="PROSITE" id="PS50127"/>
    </source>
</evidence>
<dbReference type="Gene3D" id="3.10.110.10">
    <property type="entry name" value="Ubiquitin Conjugating Enzyme"/>
    <property type="match status" value="1"/>
</dbReference>
<accession>A0A6G1S6E5</accession>
<feature type="domain" description="UBC core" evidence="2">
    <location>
        <begin position="37"/>
        <end position="196"/>
    </location>
</feature>
<dbReference type="PROSITE" id="PS50127">
    <property type="entry name" value="UBC_2"/>
    <property type="match status" value="1"/>
</dbReference>
<dbReference type="InterPro" id="IPR050113">
    <property type="entry name" value="Ub_conjugating_enzyme"/>
</dbReference>
<dbReference type="CDD" id="cd23802">
    <property type="entry name" value="UBCc_UBE2Q"/>
    <property type="match status" value="1"/>
</dbReference>
<dbReference type="SUPFAM" id="SSF54495">
    <property type="entry name" value="UBC-like"/>
    <property type="match status" value="1"/>
</dbReference>
<dbReference type="InterPro" id="IPR000608">
    <property type="entry name" value="UBC"/>
</dbReference>
<keyword evidence="1" id="KW-0732">Signal</keyword>
<dbReference type="SMART" id="SM00212">
    <property type="entry name" value="UBCc"/>
    <property type="match status" value="1"/>
</dbReference>
<dbReference type="Pfam" id="PF00179">
    <property type="entry name" value="UQ_con"/>
    <property type="match status" value="1"/>
</dbReference>
<dbReference type="PANTHER" id="PTHR24067">
    <property type="entry name" value="UBIQUITIN-CONJUGATING ENZYME E2"/>
    <property type="match status" value="1"/>
</dbReference>
<proteinExistence type="predicted"/>